<feature type="compositionally biased region" description="Basic residues" evidence="3">
    <location>
        <begin position="361"/>
        <end position="370"/>
    </location>
</feature>
<feature type="compositionally biased region" description="Basic and acidic residues" evidence="3">
    <location>
        <begin position="331"/>
        <end position="360"/>
    </location>
</feature>
<feature type="region of interest" description="Disordered" evidence="3">
    <location>
        <begin position="447"/>
        <end position="469"/>
    </location>
</feature>
<dbReference type="FunFam" id="1.10.8.60:FF:000064">
    <property type="entry name" value="IQ motif containing with AAA domain 1"/>
    <property type="match status" value="1"/>
</dbReference>
<dbReference type="AlphaFoldDB" id="A0A8C8FC68"/>
<dbReference type="Ensembl" id="ENSOTST00005035687.2">
    <property type="protein sequence ID" value="ENSOTSP00005032910.2"/>
    <property type="gene ID" value="ENSOTSG00005015476.2"/>
</dbReference>
<dbReference type="InterPro" id="IPR000048">
    <property type="entry name" value="IQ_motif_EF-hand-BS"/>
</dbReference>
<reference evidence="5" key="2">
    <citation type="submission" date="2025-09" db="UniProtKB">
        <authorList>
            <consortium name="Ensembl"/>
        </authorList>
    </citation>
    <scope>IDENTIFICATION</scope>
</reference>
<feature type="region of interest" description="Disordered" evidence="3">
    <location>
        <begin position="326"/>
        <end position="380"/>
    </location>
</feature>
<evidence type="ECO:0000259" key="4">
    <source>
        <dbReference type="Pfam" id="PF00004"/>
    </source>
</evidence>
<evidence type="ECO:0000313" key="6">
    <source>
        <dbReference type="Proteomes" id="UP000694402"/>
    </source>
</evidence>
<dbReference type="PANTHER" id="PTHR14690">
    <property type="entry name" value="IQ MOTIF CONTAINING WITH AAA DOMAIN 1"/>
    <property type="match status" value="1"/>
</dbReference>
<feature type="compositionally biased region" description="Basic residues" evidence="3">
    <location>
        <begin position="453"/>
        <end position="468"/>
    </location>
</feature>
<dbReference type="Proteomes" id="UP000694402">
    <property type="component" value="Unassembled WGS sequence"/>
</dbReference>
<evidence type="ECO:0000256" key="2">
    <source>
        <dbReference type="ARBA" id="ARBA00022840"/>
    </source>
</evidence>
<dbReference type="Pfam" id="PF00612">
    <property type="entry name" value="IQ"/>
    <property type="match status" value="1"/>
</dbReference>
<dbReference type="InterPro" id="IPR052267">
    <property type="entry name" value="N-DRC_Component"/>
</dbReference>
<gene>
    <name evidence="5" type="primary">IQCA1</name>
</gene>
<feature type="domain" description="ATPase AAA-type core" evidence="4">
    <location>
        <begin position="552"/>
        <end position="668"/>
    </location>
</feature>
<proteinExistence type="predicted"/>
<evidence type="ECO:0000256" key="3">
    <source>
        <dbReference type="SAM" id="MobiDB-lite"/>
    </source>
</evidence>
<dbReference type="PANTHER" id="PTHR14690:SF11">
    <property type="entry name" value="IQ AND AAA DOMAIN-CONTAINING PROTEIN 1 ISOFORM X1"/>
    <property type="match status" value="1"/>
</dbReference>
<sequence length="821" mass="94358">MWVQAHGALEDLLVDEHPPTAPRPLKDRLQVFQGLATFYLKYLQIFRSLEAVYDQIVHPQKRRMVRHVLDGVMGRILELKNEMVELEFSEFHYFDDVLQDLKLTPEDLEVPIPQYFVREKMRVLRDREKMLAHVMAKGGHIEQEVSVQTMCLEEAVRVLQVCERARQGRLRHRFMKEIRQAEEEGSQAKSQTPISTLDPDQAATCIQKVWRGYSQRKRTRRERLEEMIFLGMVGQRPSVAQLKAQQVETTRRLVQEENEAEYQRALVSIKESVRAVDGPDLRETLQEQIRQWFIECRDATGKFPDFPNAEDGGSTAIFAQKTPDQVAAELAAKEEEKEKKRKDNINKDKKGGKDRKDQKKDKKRRSKQKKGGKEEGEVGSDKAWPIVAHVIKQTRLDVWQGRDETQNFLQRFDAQLVREEKRLEVEDEVRVQVDELMRQEVKNLKLAVDREKGKKKKKGKKGGKKVKSRSALNSCGCGVWIVWMVMVRYGVNPSHMIRRMYGEFSYLGTTLRQADIEPMPSLSDVRQLIALYGILPLGSQSVHQKAPLMKTLLLAGPGGVGKRMLVHALCTETGANLFNLSPRNLAGKYPGRSCLQYLLHMVFKVARQLQPSVIWIGDAEKTFYKKVPKLEKEMEPKRLKKDLVKVLKSVKPEDRVLVVGTSQRPFDADLKPFCKVYRKIILIPRPDYASRLVLWRELLCGGGARLTPSLDLSSLAKVTDGYTQGHILQAVRQVLTPRRLAQQTTRPLTAEEFIPPLARQDPVYKEEEEAFKMWYGRTPLGKKRARAAKAIEEEGESGKDKDKRGTGKKTGKEEKSKKRNK</sequence>
<dbReference type="SMART" id="SM00015">
    <property type="entry name" value="IQ"/>
    <property type="match status" value="1"/>
</dbReference>
<dbReference type="Gene3D" id="1.20.5.190">
    <property type="match status" value="1"/>
</dbReference>
<dbReference type="Gene3D" id="3.40.50.300">
    <property type="entry name" value="P-loop containing nucleotide triphosphate hydrolases"/>
    <property type="match status" value="1"/>
</dbReference>
<reference evidence="5" key="1">
    <citation type="submission" date="2025-08" db="UniProtKB">
        <authorList>
            <consortium name="Ensembl"/>
        </authorList>
    </citation>
    <scope>IDENTIFICATION</scope>
</reference>
<dbReference type="GO" id="GO:0016887">
    <property type="term" value="F:ATP hydrolysis activity"/>
    <property type="evidence" value="ECO:0007669"/>
    <property type="project" value="InterPro"/>
</dbReference>
<name>A0A8C8FC68_ONCTS</name>
<keyword evidence="1" id="KW-0547">Nucleotide-binding</keyword>
<evidence type="ECO:0000256" key="1">
    <source>
        <dbReference type="ARBA" id="ARBA00022741"/>
    </source>
</evidence>
<dbReference type="CDD" id="cd19506">
    <property type="entry name" value="RecA-like_IQCA1"/>
    <property type="match status" value="1"/>
</dbReference>
<accession>A0A8C8FC68</accession>
<dbReference type="Gene3D" id="1.10.8.60">
    <property type="match status" value="1"/>
</dbReference>
<feature type="region of interest" description="Disordered" evidence="3">
    <location>
        <begin position="781"/>
        <end position="821"/>
    </location>
</feature>
<dbReference type="Pfam" id="PF00004">
    <property type="entry name" value="AAA"/>
    <property type="match status" value="1"/>
</dbReference>
<dbReference type="PROSITE" id="PS50096">
    <property type="entry name" value="IQ"/>
    <property type="match status" value="1"/>
</dbReference>
<organism evidence="5 6">
    <name type="scientific">Oncorhynchus tshawytscha</name>
    <name type="common">Chinook salmon</name>
    <name type="synonym">Salmo tshawytscha</name>
    <dbReference type="NCBI Taxonomy" id="74940"/>
    <lineage>
        <taxon>Eukaryota</taxon>
        <taxon>Metazoa</taxon>
        <taxon>Chordata</taxon>
        <taxon>Craniata</taxon>
        <taxon>Vertebrata</taxon>
        <taxon>Euteleostomi</taxon>
        <taxon>Actinopterygii</taxon>
        <taxon>Neopterygii</taxon>
        <taxon>Teleostei</taxon>
        <taxon>Protacanthopterygii</taxon>
        <taxon>Salmoniformes</taxon>
        <taxon>Salmonidae</taxon>
        <taxon>Salmoninae</taxon>
        <taxon>Oncorhynchus</taxon>
    </lineage>
</organism>
<keyword evidence="6" id="KW-1185">Reference proteome</keyword>
<evidence type="ECO:0000313" key="5">
    <source>
        <dbReference type="Ensembl" id="ENSOTSP00005032910.2"/>
    </source>
</evidence>
<dbReference type="SUPFAM" id="SSF52540">
    <property type="entry name" value="P-loop containing nucleoside triphosphate hydrolases"/>
    <property type="match status" value="1"/>
</dbReference>
<dbReference type="GeneTree" id="ENSGT00940000154067"/>
<dbReference type="GO" id="GO:0005524">
    <property type="term" value="F:ATP binding"/>
    <property type="evidence" value="ECO:0007669"/>
    <property type="project" value="UniProtKB-KW"/>
</dbReference>
<feature type="compositionally biased region" description="Basic and acidic residues" evidence="3">
    <location>
        <begin position="371"/>
        <end position="380"/>
    </location>
</feature>
<protein>
    <recommendedName>
        <fullName evidence="4">ATPase AAA-type core domain-containing protein</fullName>
    </recommendedName>
</protein>
<feature type="compositionally biased region" description="Basic and acidic residues" evidence="3">
    <location>
        <begin position="789"/>
        <end position="821"/>
    </location>
</feature>
<dbReference type="InterPro" id="IPR003959">
    <property type="entry name" value="ATPase_AAA_core"/>
</dbReference>
<dbReference type="InterPro" id="IPR027417">
    <property type="entry name" value="P-loop_NTPase"/>
</dbReference>
<keyword evidence="2" id="KW-0067">ATP-binding</keyword>